<organism evidence="1 2">
    <name type="scientific">Gossypium arboreum</name>
    <name type="common">Tree cotton</name>
    <name type="synonym">Gossypium nanking</name>
    <dbReference type="NCBI Taxonomy" id="29729"/>
    <lineage>
        <taxon>Eukaryota</taxon>
        <taxon>Viridiplantae</taxon>
        <taxon>Streptophyta</taxon>
        <taxon>Embryophyta</taxon>
        <taxon>Tracheophyta</taxon>
        <taxon>Spermatophyta</taxon>
        <taxon>Magnoliopsida</taxon>
        <taxon>eudicotyledons</taxon>
        <taxon>Gunneridae</taxon>
        <taxon>Pentapetalae</taxon>
        <taxon>rosids</taxon>
        <taxon>malvids</taxon>
        <taxon>Malvales</taxon>
        <taxon>Malvaceae</taxon>
        <taxon>Malvoideae</taxon>
        <taxon>Gossypium</taxon>
    </lineage>
</organism>
<evidence type="ECO:0000313" key="1">
    <source>
        <dbReference type="EMBL" id="KHG07943.1"/>
    </source>
</evidence>
<evidence type="ECO:0000313" key="2">
    <source>
        <dbReference type="Proteomes" id="UP000032142"/>
    </source>
</evidence>
<keyword evidence="2" id="KW-1185">Reference proteome</keyword>
<dbReference type="EMBL" id="JRRC01485754">
    <property type="protein sequence ID" value="KHG07943.1"/>
    <property type="molecule type" value="Genomic_DNA"/>
</dbReference>
<gene>
    <name evidence="1" type="ORF">F383_34772</name>
</gene>
<dbReference type="Proteomes" id="UP000032142">
    <property type="component" value="Unassembled WGS sequence"/>
</dbReference>
<proteinExistence type="predicted"/>
<name>A0A0B0N0P3_GOSAR</name>
<reference evidence="2" key="1">
    <citation type="submission" date="2014-09" db="EMBL/GenBank/DDBJ databases">
        <authorList>
            <person name="Mudge J."/>
            <person name="Ramaraj T."/>
            <person name="Lindquist I.E."/>
            <person name="Bharti A.K."/>
            <person name="Sundararajan A."/>
            <person name="Cameron C.T."/>
            <person name="Woodward J.E."/>
            <person name="May G.D."/>
            <person name="Brubaker C."/>
            <person name="Broadhvest J."/>
            <person name="Wilkins T.A."/>
        </authorList>
    </citation>
    <scope>NUCLEOTIDE SEQUENCE</scope>
    <source>
        <strain evidence="2">cv. AKA8401</strain>
    </source>
</reference>
<dbReference type="AlphaFoldDB" id="A0A0B0N0P3"/>
<protein>
    <submittedName>
        <fullName evidence="1">Uncharacterized protein</fullName>
    </submittedName>
</protein>
<sequence>MCNSLLGSHGQHTRSCALKMAIDARVLGRVLGRTKPVRYTGLCHIAKSHARL</sequence>
<comment type="caution">
    <text evidence="1">The sequence shown here is derived from an EMBL/GenBank/DDBJ whole genome shotgun (WGS) entry which is preliminary data.</text>
</comment>
<accession>A0A0B0N0P3</accession>